<name>A0A7W7EMW3_9HYPH</name>
<dbReference type="AlphaFoldDB" id="A0A7W7EMW3"/>
<dbReference type="PANTHER" id="PTHR37315:SF1">
    <property type="entry name" value="UPF0311 PROTEIN BLR7842"/>
    <property type="match status" value="1"/>
</dbReference>
<reference evidence="3 4" key="1">
    <citation type="submission" date="2020-08" db="EMBL/GenBank/DDBJ databases">
        <title>Genomic Encyclopedia of Type Strains, Phase IV (KMG-V): Genome sequencing to study the core and pangenomes of soil and plant-associated prokaryotes.</title>
        <authorList>
            <person name="Whitman W."/>
        </authorList>
    </citation>
    <scope>NUCLEOTIDE SEQUENCE [LARGE SCALE GENOMIC DNA]</scope>
    <source>
        <strain evidence="3 4">SEMIA 492</strain>
    </source>
</reference>
<evidence type="ECO:0000256" key="2">
    <source>
        <dbReference type="SAM" id="MobiDB-lite"/>
    </source>
</evidence>
<organism evidence="3 4">
    <name type="scientific">Rhizobium leucaenae</name>
    <dbReference type="NCBI Taxonomy" id="29450"/>
    <lineage>
        <taxon>Bacteria</taxon>
        <taxon>Pseudomonadati</taxon>
        <taxon>Pseudomonadota</taxon>
        <taxon>Alphaproteobacteria</taxon>
        <taxon>Hyphomicrobiales</taxon>
        <taxon>Rhizobiaceae</taxon>
        <taxon>Rhizobium/Agrobacterium group</taxon>
        <taxon>Rhizobium</taxon>
    </lineage>
</organism>
<dbReference type="Pfam" id="PF11578">
    <property type="entry name" value="DUF3237"/>
    <property type="match status" value="1"/>
</dbReference>
<feature type="region of interest" description="Disordered" evidence="2">
    <location>
        <begin position="1"/>
        <end position="27"/>
    </location>
</feature>
<dbReference type="HAMAP" id="MF_00775">
    <property type="entry name" value="UPF0311"/>
    <property type="match status" value="1"/>
</dbReference>
<comment type="similarity">
    <text evidence="1">Belongs to the UPF0311 family.</text>
</comment>
<evidence type="ECO:0000313" key="3">
    <source>
        <dbReference type="EMBL" id="MBB4571410.1"/>
    </source>
</evidence>
<dbReference type="EMBL" id="JACIIG010000024">
    <property type="protein sequence ID" value="MBB4571410.1"/>
    <property type="molecule type" value="Genomic_DNA"/>
</dbReference>
<keyword evidence="4" id="KW-1185">Reference proteome</keyword>
<dbReference type="Gene3D" id="2.40.160.20">
    <property type="match status" value="1"/>
</dbReference>
<sequence length="186" mass="20332">MPNADSNLRKTGVAENHSESQPGQTANFIDLPPVLQRVEFRHLFTLEVAVDALQAIGDVEGLKRRVGPIASGRFEGQRLKGRVAPGGSDWQMATGENMTHLDARIVLETDVGELIGMTFGGIRCGPPDVMVRLARGEFVDPTEYYFRIHATFSTGANALGWMNRMIAIGTGHRLPGGPIYNLFEVQ</sequence>
<evidence type="ECO:0000313" key="4">
    <source>
        <dbReference type="Proteomes" id="UP000543836"/>
    </source>
</evidence>
<accession>A0A7W7EMW3</accession>
<protein>
    <recommendedName>
        <fullName evidence="1">UPF0311 protein GGE60_005571</fullName>
    </recommendedName>
</protein>
<gene>
    <name evidence="3" type="ORF">GGE60_005571</name>
</gene>
<dbReference type="InterPro" id="IPR020915">
    <property type="entry name" value="UPF0311"/>
</dbReference>
<comment type="caution">
    <text evidence="3">The sequence shown here is derived from an EMBL/GenBank/DDBJ whole genome shotgun (WGS) entry which is preliminary data.</text>
</comment>
<dbReference type="PANTHER" id="PTHR37315">
    <property type="entry name" value="UPF0311 PROTEIN BLR7842"/>
    <property type="match status" value="1"/>
</dbReference>
<dbReference type="RefSeq" id="WP_202595641.1">
    <property type="nucleotide sequence ID" value="NZ_JACIIG010000024.1"/>
</dbReference>
<dbReference type="Proteomes" id="UP000543836">
    <property type="component" value="Unassembled WGS sequence"/>
</dbReference>
<evidence type="ECO:0000256" key="1">
    <source>
        <dbReference type="HAMAP-Rule" id="MF_00775"/>
    </source>
</evidence>
<proteinExistence type="inferred from homology"/>